<dbReference type="Proteomes" id="UP000321570">
    <property type="component" value="Unassembled WGS sequence"/>
</dbReference>
<protein>
    <submittedName>
        <fullName evidence="1">Uncharacterized protein</fullName>
    </submittedName>
</protein>
<proteinExistence type="predicted"/>
<keyword evidence="2" id="KW-1185">Reference proteome</keyword>
<evidence type="ECO:0000313" key="2">
    <source>
        <dbReference type="Proteomes" id="UP000321570"/>
    </source>
</evidence>
<feature type="non-terminal residue" evidence="1">
    <location>
        <position position="1"/>
    </location>
</feature>
<name>A0A564Z9K2_HYMDI</name>
<dbReference type="AlphaFoldDB" id="A0A564Z9K2"/>
<organism evidence="1 2">
    <name type="scientific">Hymenolepis diminuta</name>
    <name type="common">Rat tapeworm</name>
    <dbReference type="NCBI Taxonomy" id="6216"/>
    <lineage>
        <taxon>Eukaryota</taxon>
        <taxon>Metazoa</taxon>
        <taxon>Spiralia</taxon>
        <taxon>Lophotrochozoa</taxon>
        <taxon>Platyhelminthes</taxon>
        <taxon>Cestoda</taxon>
        <taxon>Eucestoda</taxon>
        <taxon>Cyclophyllidea</taxon>
        <taxon>Hymenolepididae</taxon>
        <taxon>Hymenolepis</taxon>
    </lineage>
</organism>
<gene>
    <name evidence="1" type="ORF">WMSIL1_LOCUS13472</name>
</gene>
<accession>A0A564Z9K2</accession>
<evidence type="ECO:0000313" key="1">
    <source>
        <dbReference type="EMBL" id="VUZ56019.1"/>
    </source>
</evidence>
<sequence length="75" mass="8045">KNPSSFCSYSVAKTRFFQDSALTYHSGLTKGATCTTVINSHSKGSDAILLSPTTSRSAISILCKLVAYQKPSLRT</sequence>
<dbReference type="EMBL" id="CABIJS010000697">
    <property type="protein sequence ID" value="VUZ56019.1"/>
    <property type="molecule type" value="Genomic_DNA"/>
</dbReference>
<reference evidence="1 2" key="1">
    <citation type="submission" date="2019-07" db="EMBL/GenBank/DDBJ databases">
        <authorList>
            <person name="Jastrzebski P J."/>
            <person name="Paukszto L."/>
            <person name="Jastrzebski P J."/>
        </authorList>
    </citation>
    <scope>NUCLEOTIDE SEQUENCE [LARGE SCALE GENOMIC DNA]</scope>
    <source>
        <strain evidence="1 2">WMS-il1</strain>
    </source>
</reference>